<dbReference type="AlphaFoldDB" id="X1N6W7"/>
<comment type="caution">
    <text evidence="2">The sequence shown here is derived from an EMBL/GenBank/DDBJ whole genome shotgun (WGS) entry which is preliminary data.</text>
</comment>
<keyword evidence="1" id="KW-1133">Transmembrane helix</keyword>
<evidence type="ECO:0000313" key="2">
    <source>
        <dbReference type="EMBL" id="GAI39767.1"/>
    </source>
</evidence>
<protein>
    <submittedName>
        <fullName evidence="2">Uncharacterized protein</fullName>
    </submittedName>
</protein>
<keyword evidence="1" id="KW-0472">Membrane</keyword>
<keyword evidence="1" id="KW-0812">Transmembrane</keyword>
<evidence type="ECO:0000256" key="1">
    <source>
        <dbReference type="SAM" id="Phobius"/>
    </source>
</evidence>
<feature type="transmembrane region" description="Helical" evidence="1">
    <location>
        <begin position="138"/>
        <end position="157"/>
    </location>
</feature>
<dbReference type="EMBL" id="BARV01031625">
    <property type="protein sequence ID" value="GAI39767.1"/>
    <property type="molecule type" value="Genomic_DNA"/>
</dbReference>
<name>X1N6W7_9ZZZZ</name>
<sequence length="165" mass="17989">MAYRLTTDFVYSLGETYEGPAVLSTFEFSTPPGIFAGLIADRMIDGFEDKCLEEGLSILRMKVWADTSPILETKFYAEFSCYSPEVESPVPPLVIAALERIIAALPLIILAVILYLSIRAIRDIFYSPAGPKVAEALKWLGIGLGIIGGGMIASKLLPKKAKETI</sequence>
<proteinExistence type="predicted"/>
<organism evidence="2">
    <name type="scientific">marine sediment metagenome</name>
    <dbReference type="NCBI Taxonomy" id="412755"/>
    <lineage>
        <taxon>unclassified sequences</taxon>
        <taxon>metagenomes</taxon>
        <taxon>ecological metagenomes</taxon>
    </lineage>
</organism>
<gene>
    <name evidence="2" type="ORF">S06H3_50012</name>
</gene>
<feature type="transmembrane region" description="Helical" evidence="1">
    <location>
        <begin position="101"/>
        <end position="118"/>
    </location>
</feature>
<reference evidence="2" key="1">
    <citation type="journal article" date="2014" name="Front. Microbiol.">
        <title>High frequency of phylogenetically diverse reductive dehalogenase-homologous genes in deep subseafloor sedimentary metagenomes.</title>
        <authorList>
            <person name="Kawai M."/>
            <person name="Futagami T."/>
            <person name="Toyoda A."/>
            <person name="Takaki Y."/>
            <person name="Nishi S."/>
            <person name="Hori S."/>
            <person name="Arai W."/>
            <person name="Tsubouchi T."/>
            <person name="Morono Y."/>
            <person name="Uchiyama I."/>
            <person name="Ito T."/>
            <person name="Fujiyama A."/>
            <person name="Inagaki F."/>
            <person name="Takami H."/>
        </authorList>
    </citation>
    <scope>NUCLEOTIDE SEQUENCE</scope>
    <source>
        <strain evidence="2">Expedition CK06-06</strain>
    </source>
</reference>
<accession>X1N6W7</accession>